<accession>A0A0D6LBX7</accession>
<reference evidence="1 2" key="1">
    <citation type="submission" date="2013-05" db="EMBL/GenBank/DDBJ databases">
        <title>Draft genome of the parasitic nematode Anyclostoma ceylanicum.</title>
        <authorList>
            <person name="Mitreva M."/>
        </authorList>
    </citation>
    <scope>NUCLEOTIDE SEQUENCE [LARGE SCALE GENOMIC DNA]</scope>
</reference>
<protein>
    <submittedName>
        <fullName evidence="1">Uncharacterized protein</fullName>
    </submittedName>
</protein>
<sequence>MNWFLQVEKCSLVNQQFVYKRTQMLEDLMRNPSQIKDMVPFIVGLQEDDNRTGLSWEYADMFHWAAFEEKRLELEYVLPYTITEFSPVL</sequence>
<dbReference type="EMBL" id="KE125717">
    <property type="protein sequence ID" value="EPB67321.1"/>
    <property type="molecule type" value="Genomic_DNA"/>
</dbReference>
<evidence type="ECO:0000313" key="2">
    <source>
        <dbReference type="Proteomes" id="UP000054495"/>
    </source>
</evidence>
<gene>
    <name evidence="1" type="ORF">ANCCEY_13588</name>
</gene>
<dbReference type="AlphaFoldDB" id="A0A0D6LBX7"/>
<evidence type="ECO:0000313" key="1">
    <source>
        <dbReference type="EMBL" id="EPB67321.1"/>
    </source>
</evidence>
<proteinExistence type="predicted"/>
<keyword evidence="2" id="KW-1185">Reference proteome</keyword>
<dbReference type="Proteomes" id="UP000054495">
    <property type="component" value="Unassembled WGS sequence"/>
</dbReference>
<organism evidence="1 2">
    <name type="scientific">Ancylostoma ceylanicum</name>
    <dbReference type="NCBI Taxonomy" id="53326"/>
    <lineage>
        <taxon>Eukaryota</taxon>
        <taxon>Metazoa</taxon>
        <taxon>Ecdysozoa</taxon>
        <taxon>Nematoda</taxon>
        <taxon>Chromadorea</taxon>
        <taxon>Rhabditida</taxon>
        <taxon>Rhabditina</taxon>
        <taxon>Rhabditomorpha</taxon>
        <taxon>Strongyloidea</taxon>
        <taxon>Ancylostomatidae</taxon>
        <taxon>Ancylostomatinae</taxon>
        <taxon>Ancylostoma</taxon>
    </lineage>
</organism>
<name>A0A0D6LBX7_9BILA</name>